<feature type="compositionally biased region" description="Polar residues" evidence="1">
    <location>
        <begin position="83"/>
        <end position="96"/>
    </location>
</feature>
<keyword evidence="4" id="KW-1185">Reference proteome</keyword>
<reference evidence="4" key="1">
    <citation type="journal article" date="2017" name="Nat. Microbiol.">
        <title>Global analysis of biosynthetic gene clusters reveals vast potential of secondary metabolite production in Penicillium species.</title>
        <authorList>
            <person name="Nielsen J.C."/>
            <person name="Grijseels S."/>
            <person name="Prigent S."/>
            <person name="Ji B."/>
            <person name="Dainat J."/>
            <person name="Nielsen K.F."/>
            <person name="Frisvad J.C."/>
            <person name="Workman M."/>
            <person name="Nielsen J."/>
        </authorList>
    </citation>
    <scope>NUCLEOTIDE SEQUENCE [LARGE SCALE GENOMIC DNA]</scope>
    <source>
        <strain evidence="4">IBT 11843</strain>
    </source>
</reference>
<dbReference type="InterPro" id="IPR058934">
    <property type="entry name" value="YMC020W-like"/>
</dbReference>
<organism evidence="3 4">
    <name type="scientific">Penicillium decumbens</name>
    <dbReference type="NCBI Taxonomy" id="69771"/>
    <lineage>
        <taxon>Eukaryota</taxon>
        <taxon>Fungi</taxon>
        <taxon>Dikarya</taxon>
        <taxon>Ascomycota</taxon>
        <taxon>Pezizomycotina</taxon>
        <taxon>Eurotiomycetes</taxon>
        <taxon>Eurotiomycetidae</taxon>
        <taxon>Eurotiales</taxon>
        <taxon>Aspergillaceae</taxon>
        <taxon>Penicillium</taxon>
    </lineage>
</organism>
<feature type="compositionally biased region" description="Low complexity" evidence="1">
    <location>
        <begin position="418"/>
        <end position="432"/>
    </location>
</feature>
<feature type="compositionally biased region" description="Low complexity" evidence="1">
    <location>
        <begin position="181"/>
        <end position="195"/>
    </location>
</feature>
<dbReference type="InterPro" id="IPR058933">
    <property type="entry name" value="YMC020W-like_ab_hydrolase"/>
</dbReference>
<feature type="compositionally biased region" description="Polar residues" evidence="1">
    <location>
        <begin position="292"/>
        <end position="313"/>
    </location>
</feature>
<evidence type="ECO:0000313" key="3">
    <source>
        <dbReference type="EMBL" id="OQD74852.1"/>
    </source>
</evidence>
<dbReference type="Proteomes" id="UP000191522">
    <property type="component" value="Unassembled WGS sequence"/>
</dbReference>
<dbReference type="Pfam" id="PF26147">
    <property type="entry name" value="AB_HYDROLASE_YMC0-YMC35"/>
    <property type="match status" value="1"/>
</dbReference>
<feature type="region of interest" description="Disordered" evidence="1">
    <location>
        <begin position="1"/>
        <end position="67"/>
    </location>
</feature>
<evidence type="ECO:0000313" key="4">
    <source>
        <dbReference type="Proteomes" id="UP000191522"/>
    </source>
</evidence>
<feature type="compositionally biased region" description="Low complexity" evidence="1">
    <location>
        <begin position="232"/>
        <end position="247"/>
    </location>
</feature>
<evidence type="ECO:0000256" key="1">
    <source>
        <dbReference type="SAM" id="MobiDB-lite"/>
    </source>
</evidence>
<feature type="region of interest" description="Disordered" evidence="1">
    <location>
        <begin position="83"/>
        <end position="125"/>
    </location>
</feature>
<dbReference type="EMBL" id="MDYL01000009">
    <property type="protein sequence ID" value="OQD74852.1"/>
    <property type="molecule type" value="Genomic_DNA"/>
</dbReference>
<sequence>MGLDESILASMTPKGSRKRVKPSPGAGSPSPASPSNAARDRSDSQSPGSASWYPGNWSAIPRMSKAAPVTEVARESISVAQNVASSVGDTSASLLDTSKHHRQPSIQLTRKAGASTRSLPANATTTRVNIVSDASASTTALDKLEAPAATGTSTPNKQTTEEQPSGPIEKPAEAQEPAPDNTGTESNISNTSNTSQADHTERAGGWFSWIYRAGNTEKSTATGLESAETAETQPDQNQTTKQTDTQPVTQDLSASEEQQNQRPDQESLHANNTTETPPTAQKRSWLQMWYGSASSSKQEEQTTAEPSKASPSEPQVVVNEDVNMSPKDPSEGSEEATDMPKPATGSTRSSGWSFWTKDSKDPSVQKAQQVEGVEATIAQSSAPRERSLEPDLEANVNITKKNNVKVTPSKDKSAKDGSVSAAEATSVSTTPAEPRPDDVSASKQLQKILPNQVLPRFEDTYNLEESPSILQSLGRLLHYSKGPENNHVSRVREPPRIKRALAIGVHGYFPAPLIRSVLGQPTGTSIRFANMVTESIRKYTADRGYSCDIEKIALEGEGRICERVDLLWKLLLNWMDEIRKADFIMLACHSQGVPVSIMLVAKLISFGCINASRVGICAMAGVNMGPFSAYRSRWISGSAGELFDFELPSSKVSQDYEAALKCCLNFGVRISYVGSIDDQLVSLESALFSPISHPYIYRSVFVDGRVHAPSFLSHLVGFSLKLRNLGIADHGLIRELSSPLAGSLYTGEGHSRLYDDEAVYYMAIQFALETTTVPDTTLHIKRPGPAIPNPYILPFAMRGLLEEDHVRRELQEETLELLRQFDDWKPSSKVLKDVKFRLEGIRSKL</sequence>
<name>A0A1V6PE02_PENDC</name>
<dbReference type="OrthoDB" id="5598028at2759"/>
<feature type="region of interest" description="Disordered" evidence="1">
    <location>
        <begin position="141"/>
        <end position="201"/>
    </location>
</feature>
<feature type="domain" description="YMC020W-like alpha/beta hydrolase" evidence="2">
    <location>
        <begin position="454"/>
        <end position="804"/>
    </location>
</feature>
<dbReference type="PANTHER" id="PTHR47349:SF1">
    <property type="entry name" value="AER328WP"/>
    <property type="match status" value="1"/>
</dbReference>
<comment type="caution">
    <text evidence="3">The sequence shown here is derived from an EMBL/GenBank/DDBJ whole genome shotgun (WGS) entry which is preliminary data.</text>
</comment>
<dbReference type="OMA" id="KLLLNWM"/>
<feature type="compositionally biased region" description="Low complexity" evidence="1">
    <location>
        <begin position="395"/>
        <end position="407"/>
    </location>
</feature>
<protein>
    <recommendedName>
        <fullName evidence="2">YMC020W-like alpha/beta hydrolase domain-containing protein</fullName>
    </recommendedName>
</protein>
<feature type="compositionally biased region" description="Polar residues" evidence="1">
    <location>
        <begin position="344"/>
        <end position="353"/>
    </location>
</feature>
<proteinExistence type="predicted"/>
<feature type="compositionally biased region" description="Polar residues" evidence="1">
    <location>
        <begin position="248"/>
        <end position="284"/>
    </location>
</feature>
<dbReference type="PANTHER" id="PTHR47349">
    <property type="entry name" value="CHROMOSOME 8, WHOLE GENOME SHOTGUN SEQUENCE"/>
    <property type="match status" value="1"/>
</dbReference>
<feature type="compositionally biased region" description="Polar residues" evidence="1">
    <location>
        <begin position="150"/>
        <end position="163"/>
    </location>
</feature>
<feature type="compositionally biased region" description="Low complexity" evidence="1">
    <location>
        <begin position="22"/>
        <end position="37"/>
    </location>
</feature>
<evidence type="ECO:0000259" key="2">
    <source>
        <dbReference type="Pfam" id="PF26147"/>
    </source>
</evidence>
<feature type="compositionally biased region" description="Polar residues" evidence="1">
    <location>
        <begin position="115"/>
        <end position="125"/>
    </location>
</feature>
<accession>A0A1V6PE02</accession>
<dbReference type="AlphaFoldDB" id="A0A1V6PE02"/>
<feature type="region of interest" description="Disordered" evidence="1">
    <location>
        <begin position="219"/>
        <end position="443"/>
    </location>
</feature>
<gene>
    <name evidence="3" type="ORF">PENDEC_c009G03589</name>
</gene>